<reference evidence="15" key="2">
    <citation type="journal article" date="2021" name="PeerJ">
        <title>Extensive microbial diversity within the chicken gut microbiome revealed by metagenomics and culture.</title>
        <authorList>
            <person name="Gilroy R."/>
            <person name="Ravi A."/>
            <person name="Getino M."/>
            <person name="Pursley I."/>
            <person name="Horton D.L."/>
            <person name="Alikhan N.F."/>
            <person name="Baker D."/>
            <person name="Gharbi K."/>
            <person name="Hall N."/>
            <person name="Watson M."/>
            <person name="Adriaenssens E.M."/>
            <person name="Foster-Nyarko E."/>
            <person name="Jarju S."/>
            <person name="Secka A."/>
            <person name="Antonio M."/>
            <person name="Oren A."/>
            <person name="Chaudhuri R.R."/>
            <person name="La Ragione R."/>
            <person name="Hildebrand F."/>
            <person name="Pallen M.J."/>
        </authorList>
    </citation>
    <scope>NUCLEOTIDE SEQUENCE</scope>
    <source>
        <strain evidence="15">CHK160-1198</strain>
    </source>
</reference>
<keyword evidence="8 15" id="KW-0675">Receptor</keyword>
<evidence type="ECO:0000259" key="14">
    <source>
        <dbReference type="Pfam" id="PF07715"/>
    </source>
</evidence>
<dbReference type="InterPro" id="IPR036942">
    <property type="entry name" value="Beta-barrel_TonB_sf"/>
</dbReference>
<dbReference type="GO" id="GO:0015344">
    <property type="term" value="F:siderophore uptake transmembrane transporter activity"/>
    <property type="evidence" value="ECO:0007669"/>
    <property type="project" value="TreeGrafter"/>
</dbReference>
<evidence type="ECO:0000256" key="9">
    <source>
        <dbReference type="ARBA" id="ARBA00023237"/>
    </source>
</evidence>
<dbReference type="InterPro" id="IPR037066">
    <property type="entry name" value="Plug_dom_sf"/>
</dbReference>
<dbReference type="AlphaFoldDB" id="A0A9D1SM17"/>
<evidence type="ECO:0000256" key="3">
    <source>
        <dbReference type="ARBA" id="ARBA00022452"/>
    </source>
</evidence>
<comment type="similarity">
    <text evidence="10 11">Belongs to the TonB-dependent receptor family.</text>
</comment>
<keyword evidence="4 10" id="KW-0812">Transmembrane</keyword>
<accession>A0A9D1SM17</accession>
<keyword evidence="9 10" id="KW-0998">Cell outer membrane</keyword>
<evidence type="ECO:0000256" key="6">
    <source>
        <dbReference type="ARBA" id="ARBA00023077"/>
    </source>
</evidence>
<keyword evidence="6 11" id="KW-0798">TonB box</keyword>
<dbReference type="InterPro" id="IPR000531">
    <property type="entry name" value="Beta-barrel_TonB"/>
</dbReference>
<protein>
    <submittedName>
        <fullName evidence="15">TonB-dependent receptor</fullName>
    </submittedName>
</protein>
<evidence type="ECO:0000256" key="5">
    <source>
        <dbReference type="ARBA" id="ARBA00022729"/>
    </source>
</evidence>
<dbReference type="Pfam" id="PF00593">
    <property type="entry name" value="TonB_dep_Rec_b-barrel"/>
    <property type="match status" value="1"/>
</dbReference>
<dbReference type="GO" id="GO:0009279">
    <property type="term" value="C:cell outer membrane"/>
    <property type="evidence" value="ECO:0007669"/>
    <property type="project" value="UniProtKB-SubCell"/>
</dbReference>
<feature type="chain" id="PRO_5039545210" evidence="12">
    <location>
        <begin position="30"/>
        <end position="648"/>
    </location>
</feature>
<comment type="caution">
    <text evidence="15">The sequence shown here is derived from an EMBL/GenBank/DDBJ whole genome shotgun (WGS) entry which is preliminary data.</text>
</comment>
<dbReference type="InterPro" id="IPR012910">
    <property type="entry name" value="Plug_dom"/>
</dbReference>
<gene>
    <name evidence="15" type="ORF">IAB06_07680</name>
</gene>
<evidence type="ECO:0000256" key="10">
    <source>
        <dbReference type="PROSITE-ProRule" id="PRU01360"/>
    </source>
</evidence>
<feature type="signal peptide" evidence="12">
    <location>
        <begin position="1"/>
        <end position="29"/>
    </location>
</feature>
<feature type="domain" description="TonB-dependent receptor plug" evidence="14">
    <location>
        <begin position="50"/>
        <end position="158"/>
    </location>
</feature>
<dbReference type="GO" id="GO:0044718">
    <property type="term" value="P:siderophore transmembrane transport"/>
    <property type="evidence" value="ECO:0007669"/>
    <property type="project" value="TreeGrafter"/>
</dbReference>
<evidence type="ECO:0000256" key="12">
    <source>
        <dbReference type="SAM" id="SignalP"/>
    </source>
</evidence>
<evidence type="ECO:0000256" key="7">
    <source>
        <dbReference type="ARBA" id="ARBA00023136"/>
    </source>
</evidence>
<dbReference type="CDD" id="cd01347">
    <property type="entry name" value="ligand_gated_channel"/>
    <property type="match status" value="1"/>
</dbReference>
<comment type="subcellular location">
    <subcellularLocation>
        <location evidence="1 10">Cell outer membrane</location>
        <topology evidence="1 10">Multi-pass membrane protein</topology>
    </subcellularLocation>
</comment>
<keyword evidence="7 10" id="KW-0472">Membrane</keyword>
<evidence type="ECO:0000256" key="11">
    <source>
        <dbReference type="RuleBase" id="RU003357"/>
    </source>
</evidence>
<evidence type="ECO:0000256" key="8">
    <source>
        <dbReference type="ARBA" id="ARBA00023170"/>
    </source>
</evidence>
<reference evidence="15" key="1">
    <citation type="submission" date="2020-10" db="EMBL/GenBank/DDBJ databases">
        <authorList>
            <person name="Gilroy R."/>
        </authorList>
    </citation>
    <scope>NUCLEOTIDE SEQUENCE</scope>
    <source>
        <strain evidence="15">CHK160-1198</strain>
    </source>
</reference>
<sequence length="648" mass="72597">MKTNILNCKKQLIFLSCVGSILVQGNALAAEQEFTLDEFVVTASKVETKKIDTPANITVIDREKLDSRNYANATEALSEVPGVNIMRAGSKGASMGQDVILLNGDKRVLVLIDGHKVNVASSGNFSADWLPPVEMIEKIEVLKGAGSAIYGTDAVGGVINIITKKGSEQNGQTKLKMATGSWNTEQYNLTYGGSEKGLGIFAGVSKERRGNFSYKDNLDGNVKKMVNSGYDTTSAMLKIDKEFGNNRLTLQAEHLLAEGGSPFGYYGYDSTTTHQRLNNNIALRYDWLNSNKEKGFAQIYRTYQHAYLYGYDSNFTNAKEGLEAQQNFTLNDKNQLTVGLEYIKDSAKNKALYANGKEHVNTKSIYAENRWQFADTWQLNTGLRYDHHSKYGSEVTPRVALNKKFDDASNAYLAWGKVFNAPNMDNLYWYEKGSYILPNGDVQHFASLGDPNLKPEKGDVFTLGYNKKLSNKTTISSNVFYSKLKDAIAWKDNGAESRVVNLNSEDKKGLDFSISHELNEHFTIDASYTYLAIKEKKDNAGYAKDVKNQPNIYRLGLNYQKEKWNANLTAKAVTGLDKTMYTSNDFVTLDLGVQYKMNKAAKVFMQINNITNADYQEYGELYNKEPHKGLSRYPMPSRNFIVGMEYTF</sequence>
<dbReference type="Pfam" id="PF07715">
    <property type="entry name" value="Plug"/>
    <property type="match status" value="1"/>
</dbReference>
<dbReference type="PROSITE" id="PS52016">
    <property type="entry name" value="TONB_DEPENDENT_REC_3"/>
    <property type="match status" value="1"/>
</dbReference>
<organism evidence="15 16">
    <name type="scientific">Candidatus Avacidaminococcus intestinavium</name>
    <dbReference type="NCBI Taxonomy" id="2840684"/>
    <lineage>
        <taxon>Bacteria</taxon>
        <taxon>Bacillati</taxon>
        <taxon>Bacillota</taxon>
        <taxon>Negativicutes</taxon>
        <taxon>Acidaminococcales</taxon>
        <taxon>Acidaminococcaceae</taxon>
        <taxon>Acidaminococcaceae incertae sedis</taxon>
        <taxon>Candidatus Avacidaminococcus</taxon>
    </lineage>
</organism>
<dbReference type="PANTHER" id="PTHR30069:SF29">
    <property type="entry name" value="HEMOGLOBIN AND HEMOGLOBIN-HAPTOGLOBIN-BINDING PROTEIN 1-RELATED"/>
    <property type="match status" value="1"/>
</dbReference>
<dbReference type="Gene3D" id="2.170.130.10">
    <property type="entry name" value="TonB-dependent receptor, plug domain"/>
    <property type="match status" value="1"/>
</dbReference>
<keyword evidence="3 10" id="KW-1134">Transmembrane beta strand</keyword>
<dbReference type="Proteomes" id="UP000824099">
    <property type="component" value="Unassembled WGS sequence"/>
</dbReference>
<dbReference type="Gene3D" id="2.40.170.20">
    <property type="entry name" value="TonB-dependent receptor, beta-barrel domain"/>
    <property type="match status" value="1"/>
</dbReference>
<evidence type="ECO:0000256" key="2">
    <source>
        <dbReference type="ARBA" id="ARBA00022448"/>
    </source>
</evidence>
<dbReference type="EMBL" id="DVNI01000132">
    <property type="protein sequence ID" value="HIU64895.1"/>
    <property type="molecule type" value="Genomic_DNA"/>
</dbReference>
<evidence type="ECO:0000259" key="13">
    <source>
        <dbReference type="Pfam" id="PF00593"/>
    </source>
</evidence>
<dbReference type="PANTHER" id="PTHR30069">
    <property type="entry name" value="TONB-DEPENDENT OUTER MEMBRANE RECEPTOR"/>
    <property type="match status" value="1"/>
</dbReference>
<keyword evidence="5 12" id="KW-0732">Signal</keyword>
<evidence type="ECO:0000256" key="1">
    <source>
        <dbReference type="ARBA" id="ARBA00004571"/>
    </source>
</evidence>
<evidence type="ECO:0000313" key="16">
    <source>
        <dbReference type="Proteomes" id="UP000824099"/>
    </source>
</evidence>
<proteinExistence type="inferred from homology"/>
<feature type="domain" description="TonB-dependent receptor-like beta-barrel" evidence="13">
    <location>
        <begin position="199"/>
        <end position="610"/>
    </location>
</feature>
<dbReference type="SUPFAM" id="SSF56935">
    <property type="entry name" value="Porins"/>
    <property type="match status" value="1"/>
</dbReference>
<keyword evidence="2 10" id="KW-0813">Transport</keyword>
<evidence type="ECO:0000313" key="15">
    <source>
        <dbReference type="EMBL" id="HIU64895.1"/>
    </source>
</evidence>
<evidence type="ECO:0000256" key="4">
    <source>
        <dbReference type="ARBA" id="ARBA00022692"/>
    </source>
</evidence>
<dbReference type="InterPro" id="IPR039426">
    <property type="entry name" value="TonB-dep_rcpt-like"/>
</dbReference>
<name>A0A9D1SM17_9FIRM</name>